<dbReference type="PANTHER" id="PTHR10859">
    <property type="entry name" value="GLYCOSYL TRANSFERASE"/>
    <property type="match status" value="1"/>
</dbReference>
<evidence type="ECO:0000313" key="2">
    <source>
        <dbReference type="EMBL" id="MCW1071990.1"/>
    </source>
</evidence>
<protein>
    <submittedName>
        <fullName evidence="2">Glycosyltransferase family 2 protein</fullName>
    </submittedName>
</protein>
<dbReference type="InterPro" id="IPR029044">
    <property type="entry name" value="Nucleotide-diphossugar_trans"/>
</dbReference>
<gene>
    <name evidence="2" type="ORF">OJ930_02750</name>
</gene>
<accession>A0AAW5TGF6</accession>
<name>A0AAW5TGF6_STRAP</name>
<dbReference type="Proteomes" id="UP001208853">
    <property type="component" value="Unassembled WGS sequence"/>
</dbReference>
<reference evidence="2" key="1">
    <citation type="submission" date="2022-10" db="EMBL/GenBank/DDBJ databases">
        <title>Comparative genomic study of S. anginosus.</title>
        <authorList>
            <person name="Prasad A."/>
            <person name="Ene A."/>
            <person name="Jablonska S."/>
            <person name="Du J."/>
            <person name="Wolfe A.J."/>
            <person name="Putonti C."/>
        </authorList>
    </citation>
    <scope>NUCLEOTIDE SEQUENCE</scope>
    <source>
        <strain evidence="2">UMB6888</strain>
    </source>
</reference>
<dbReference type="SUPFAM" id="SSF53448">
    <property type="entry name" value="Nucleotide-diphospho-sugar transferases"/>
    <property type="match status" value="1"/>
</dbReference>
<organism evidence="2 3">
    <name type="scientific">Streptococcus anginosus</name>
    <dbReference type="NCBI Taxonomy" id="1328"/>
    <lineage>
        <taxon>Bacteria</taxon>
        <taxon>Bacillati</taxon>
        <taxon>Bacillota</taxon>
        <taxon>Bacilli</taxon>
        <taxon>Lactobacillales</taxon>
        <taxon>Streptococcaceae</taxon>
        <taxon>Streptococcus</taxon>
        <taxon>Streptococcus anginosus group</taxon>
    </lineage>
</organism>
<dbReference type="AlphaFoldDB" id="A0AAW5TGF6"/>
<dbReference type="CDD" id="cd04179">
    <property type="entry name" value="DPM_DPG-synthase_like"/>
    <property type="match status" value="1"/>
</dbReference>
<dbReference type="InterPro" id="IPR001173">
    <property type="entry name" value="Glyco_trans_2-like"/>
</dbReference>
<proteinExistence type="predicted"/>
<dbReference type="EMBL" id="JAPAIK010000011">
    <property type="protein sequence ID" value="MCW1071990.1"/>
    <property type="molecule type" value="Genomic_DNA"/>
</dbReference>
<dbReference type="Pfam" id="PF00535">
    <property type="entry name" value="Glycos_transf_2"/>
    <property type="match status" value="1"/>
</dbReference>
<feature type="domain" description="Glycosyltransferase 2-like" evidence="1">
    <location>
        <begin position="6"/>
        <end position="169"/>
    </location>
</feature>
<evidence type="ECO:0000313" key="3">
    <source>
        <dbReference type="Proteomes" id="UP001208853"/>
    </source>
</evidence>
<dbReference type="PANTHER" id="PTHR10859:SF114">
    <property type="entry name" value="DOLICHOL-PHOSPHATE MANNOSYLTRANSFERASE"/>
    <property type="match status" value="1"/>
</dbReference>
<dbReference type="GO" id="GO:0006487">
    <property type="term" value="P:protein N-linked glycosylation"/>
    <property type="evidence" value="ECO:0007669"/>
    <property type="project" value="TreeGrafter"/>
</dbReference>
<comment type="caution">
    <text evidence="2">The sequence shown here is derived from an EMBL/GenBank/DDBJ whole genome shotgun (WGS) entry which is preliminary data.</text>
</comment>
<evidence type="ECO:0000259" key="1">
    <source>
        <dbReference type="Pfam" id="PF00535"/>
    </source>
</evidence>
<dbReference type="RefSeq" id="WP_070815132.1">
    <property type="nucleotide sequence ID" value="NZ_CP126961.1"/>
</dbReference>
<dbReference type="Gene3D" id="3.90.550.10">
    <property type="entry name" value="Spore Coat Polysaccharide Biosynthesis Protein SpsA, Chain A"/>
    <property type="match status" value="1"/>
</dbReference>
<sequence>MKVLMIIPAYNEEESILNTVLSIIEYRKKVDFELNYVVINDGSTDATKKILESNHLNAVHLVMNLGIGGAVQTGYKYAFENNYDVAIQFDGDGQHDIASLASLLEPIRQGQADLVVGSRFIGDKASEFQTTFMRRFGITIISAFIRLTTGKRILDTTSGYRLANKKIIRQFATRYPAKYPEPESIVHILKRKYKVIEMPANMFERSGGVSSITPVKSIRYMIEVCSSILIAAFMKESE</sequence>